<evidence type="ECO:0000313" key="2">
    <source>
        <dbReference type="Proteomes" id="UP001141253"/>
    </source>
</evidence>
<organism evidence="1 2">
    <name type="scientific">Salix suchowensis</name>
    <dbReference type="NCBI Taxonomy" id="1278906"/>
    <lineage>
        <taxon>Eukaryota</taxon>
        <taxon>Viridiplantae</taxon>
        <taxon>Streptophyta</taxon>
        <taxon>Embryophyta</taxon>
        <taxon>Tracheophyta</taxon>
        <taxon>Spermatophyta</taxon>
        <taxon>Magnoliopsida</taxon>
        <taxon>eudicotyledons</taxon>
        <taxon>Gunneridae</taxon>
        <taxon>Pentapetalae</taxon>
        <taxon>rosids</taxon>
        <taxon>fabids</taxon>
        <taxon>Malpighiales</taxon>
        <taxon>Salicaceae</taxon>
        <taxon>Saliceae</taxon>
        <taxon>Salix</taxon>
    </lineage>
</organism>
<name>A0ABQ8ZQK4_9ROSI</name>
<evidence type="ECO:0000313" key="1">
    <source>
        <dbReference type="EMBL" id="KAJ6303981.1"/>
    </source>
</evidence>
<dbReference type="Proteomes" id="UP001141253">
    <property type="component" value="Chromosome 16"/>
</dbReference>
<dbReference type="EMBL" id="JAPFFI010000027">
    <property type="protein sequence ID" value="KAJ6303981.1"/>
    <property type="molecule type" value="Genomic_DNA"/>
</dbReference>
<gene>
    <name evidence="1" type="ORF">OIU77_017790</name>
</gene>
<comment type="caution">
    <text evidence="1">The sequence shown here is derived from an EMBL/GenBank/DDBJ whole genome shotgun (WGS) entry which is preliminary data.</text>
</comment>
<reference evidence="1" key="1">
    <citation type="submission" date="2022-10" db="EMBL/GenBank/DDBJ databases">
        <authorList>
            <person name="Hyden B.L."/>
            <person name="Feng K."/>
            <person name="Yates T."/>
            <person name="Jawdy S."/>
            <person name="Smart L.B."/>
            <person name="Muchero W."/>
        </authorList>
    </citation>
    <scope>NUCLEOTIDE SEQUENCE</scope>
    <source>
        <tissue evidence="1">Shoot tip</tissue>
    </source>
</reference>
<protein>
    <submittedName>
        <fullName evidence="1">Uncharacterized protein</fullName>
    </submittedName>
</protein>
<keyword evidence="2" id="KW-1185">Reference proteome</keyword>
<feature type="non-terminal residue" evidence="1">
    <location>
        <position position="65"/>
    </location>
</feature>
<accession>A0ABQ8ZQK4</accession>
<proteinExistence type="predicted"/>
<sequence>MFDVKRLESLALELLPDRFFLEVFLCLLFSMHRPCRGISQCAFGALLCLLDAVKNIMATCSPFTP</sequence>
<reference evidence="1" key="2">
    <citation type="journal article" date="2023" name="Int. J. Mol. Sci.">
        <title>De Novo Assembly and Annotation of 11 Diverse Shrub Willow (Salix) Genomes Reveals Novel Gene Organization in Sex-Linked Regions.</title>
        <authorList>
            <person name="Hyden B."/>
            <person name="Feng K."/>
            <person name="Yates T.B."/>
            <person name="Jawdy S."/>
            <person name="Cereghino C."/>
            <person name="Smart L.B."/>
            <person name="Muchero W."/>
        </authorList>
    </citation>
    <scope>NUCLEOTIDE SEQUENCE</scope>
    <source>
        <tissue evidence="1">Shoot tip</tissue>
    </source>
</reference>